<protein>
    <submittedName>
        <fullName evidence="2">Uncharacterized protein</fullName>
    </submittedName>
</protein>
<organism evidence="2">
    <name type="scientific">marine sediment metagenome</name>
    <dbReference type="NCBI Taxonomy" id="412755"/>
    <lineage>
        <taxon>unclassified sequences</taxon>
        <taxon>metagenomes</taxon>
        <taxon>ecological metagenomes</taxon>
    </lineage>
</organism>
<reference evidence="2" key="1">
    <citation type="journal article" date="2015" name="Nature">
        <title>Complex archaea that bridge the gap between prokaryotes and eukaryotes.</title>
        <authorList>
            <person name="Spang A."/>
            <person name="Saw J.H."/>
            <person name="Jorgensen S.L."/>
            <person name="Zaremba-Niedzwiedzka K."/>
            <person name="Martijn J."/>
            <person name="Lind A.E."/>
            <person name="van Eijk R."/>
            <person name="Schleper C."/>
            <person name="Guy L."/>
            <person name="Ettema T.J."/>
        </authorList>
    </citation>
    <scope>NUCLEOTIDE SEQUENCE</scope>
</reference>
<keyword evidence="1" id="KW-1133">Transmembrane helix</keyword>
<comment type="caution">
    <text evidence="2">The sequence shown here is derived from an EMBL/GenBank/DDBJ whole genome shotgun (WGS) entry which is preliminary data.</text>
</comment>
<dbReference type="EMBL" id="LAZR01023539">
    <property type="protein sequence ID" value="KKL78169.1"/>
    <property type="molecule type" value="Genomic_DNA"/>
</dbReference>
<feature type="transmembrane region" description="Helical" evidence="1">
    <location>
        <begin position="6"/>
        <end position="35"/>
    </location>
</feature>
<sequence length="181" mass="21051">MSYDYIILASLTLTMISYSWVPCVIIAVLAILWTYFFPNSINQRIRWWWCTKVALLLFAFIPYLTFFVPGGGKSEQVWLDKVIEHIEVKRDECEDPEMKAILDYIARWYNYIGFCGVMVVQLPEGILGLNVPHCPGITLDECHLRGTIKFAASTLVHQAMHDYPPYYCHFHIDDNHILETL</sequence>
<name>A0A0F9EVP6_9ZZZZ</name>
<evidence type="ECO:0000256" key="1">
    <source>
        <dbReference type="SAM" id="Phobius"/>
    </source>
</evidence>
<evidence type="ECO:0000313" key="2">
    <source>
        <dbReference type="EMBL" id="KKL78169.1"/>
    </source>
</evidence>
<gene>
    <name evidence="2" type="ORF">LCGC14_2027500</name>
</gene>
<feature type="transmembrane region" description="Helical" evidence="1">
    <location>
        <begin position="47"/>
        <end position="68"/>
    </location>
</feature>
<keyword evidence="1" id="KW-0812">Transmembrane</keyword>
<proteinExistence type="predicted"/>
<accession>A0A0F9EVP6</accession>
<dbReference type="AlphaFoldDB" id="A0A0F9EVP6"/>
<keyword evidence="1" id="KW-0472">Membrane</keyword>